<evidence type="ECO:0000256" key="4">
    <source>
        <dbReference type="ARBA" id="ARBA00022912"/>
    </source>
</evidence>
<dbReference type="PROSITE" id="PS00383">
    <property type="entry name" value="TYR_PHOSPHATASE_1"/>
    <property type="match status" value="1"/>
</dbReference>
<feature type="non-terminal residue" evidence="8">
    <location>
        <position position="598"/>
    </location>
</feature>
<evidence type="ECO:0000256" key="2">
    <source>
        <dbReference type="ARBA" id="ARBA00013064"/>
    </source>
</evidence>
<dbReference type="GO" id="GO:0004725">
    <property type="term" value="F:protein tyrosine phosphatase activity"/>
    <property type="evidence" value="ECO:0007669"/>
    <property type="project" value="UniProtKB-EC"/>
</dbReference>
<protein>
    <recommendedName>
        <fullName evidence="2">protein-tyrosine-phosphatase</fullName>
        <ecNumber evidence="2">3.1.3.48</ecNumber>
    </recommendedName>
</protein>
<reference evidence="8" key="1">
    <citation type="journal article" date="2023" name="IScience">
        <title>Live-bearing cockroach genome reveals convergent evolutionary mechanisms linked to viviparity in insects and beyond.</title>
        <authorList>
            <person name="Fouks B."/>
            <person name="Harrison M.C."/>
            <person name="Mikhailova A.A."/>
            <person name="Marchal E."/>
            <person name="English S."/>
            <person name="Carruthers M."/>
            <person name="Jennings E.C."/>
            <person name="Chiamaka E.L."/>
            <person name="Frigard R.A."/>
            <person name="Pippel M."/>
            <person name="Attardo G.M."/>
            <person name="Benoit J.B."/>
            <person name="Bornberg-Bauer E."/>
            <person name="Tobe S.S."/>
        </authorList>
    </citation>
    <scope>NUCLEOTIDE SEQUENCE</scope>
    <source>
        <strain evidence="8">Stay&amp;Tobe</strain>
    </source>
</reference>
<feature type="domain" description="Tyrosine-protein phosphatase" evidence="6">
    <location>
        <begin position="75"/>
        <end position="232"/>
    </location>
</feature>
<dbReference type="SUPFAM" id="SSF52799">
    <property type="entry name" value="(Phosphotyrosine protein) phosphatases II"/>
    <property type="match status" value="2"/>
</dbReference>
<dbReference type="Proteomes" id="UP001233999">
    <property type="component" value="Unassembled WGS sequence"/>
</dbReference>
<sequence length="598" mass="67740">IIYLKKTPEEAYRPLIGGTNPPFLPFRDASFGVSVYHITLMDCLHAIYKALNLGFFNFDDFDVEEYEYYERVENGDLNWIVPQKFLAFCGPHAKSKIENGYPLHAPESYFAYFRRNGVTTVIRLNKKIYDANRFTEAGFDHRDLFFIDGSTPSDSIMKQFLAVSESASGAIAVHCKAGLGRTGSLIGCYIMKHYHFSARETIAWIRMCRPGSIIGHQQQWLEEKQSHMWLQGDLHRSQNNENTNVYPKHMYGIYSIKNKSLGFEINTQNGKFVKKDAKTPDNVSRILQKVDTMKLDDQEDENKNERCCRRKMELIEDAANQNSDEPKRSIGQLTQGDKLNQIKALRRHPRSVTTGALHLEDGRPHTRAKSQPFRSGQQQQMPHTILSPLKAAKVSSTIVAAHNKDKESVSAKRTSRTTTAVTKRNTWLLNSMYGSNRSLSISKVNLTHPTRPVTRATVKATPTTSSSPSPSSGLGMTLRSADRVTRYHTVRHSIAVTSDCKTDNRTSSKERGKRSLSSSREKQSPRLSKAICRPKDSFEENTQSRMELALASDEIRIARKLRSMRIVKLITLENIRYICSGTSDDAIFPLCSQCIGQK</sequence>
<evidence type="ECO:0000256" key="5">
    <source>
        <dbReference type="SAM" id="MobiDB-lite"/>
    </source>
</evidence>
<evidence type="ECO:0000256" key="3">
    <source>
        <dbReference type="ARBA" id="ARBA00022801"/>
    </source>
</evidence>
<accession>A0AAD7ZI59</accession>
<evidence type="ECO:0000259" key="6">
    <source>
        <dbReference type="PROSITE" id="PS50054"/>
    </source>
</evidence>
<dbReference type="InterPro" id="IPR003595">
    <property type="entry name" value="Tyr_Pase_cat"/>
</dbReference>
<keyword evidence="9" id="KW-1185">Reference proteome</keyword>
<feature type="compositionally biased region" description="Basic and acidic residues" evidence="5">
    <location>
        <begin position="500"/>
        <end position="510"/>
    </location>
</feature>
<feature type="non-terminal residue" evidence="8">
    <location>
        <position position="1"/>
    </location>
</feature>
<gene>
    <name evidence="8" type="ORF">L9F63_023844</name>
</gene>
<dbReference type="Pfam" id="PF22785">
    <property type="entry name" value="Tc-R-P"/>
    <property type="match status" value="1"/>
</dbReference>
<dbReference type="InterPro" id="IPR029260">
    <property type="entry name" value="DSPn"/>
</dbReference>
<comment type="similarity">
    <text evidence="1">Belongs to the protein-tyrosine phosphatase family. Non-receptor class CDC14 subfamily.</text>
</comment>
<dbReference type="SMART" id="SM00404">
    <property type="entry name" value="PTPc_motif"/>
    <property type="match status" value="1"/>
</dbReference>
<name>A0AAD7ZI59_DIPPU</name>
<feature type="compositionally biased region" description="Polar residues" evidence="5">
    <location>
        <begin position="372"/>
        <end position="381"/>
    </location>
</feature>
<feature type="region of interest" description="Disordered" evidence="5">
    <location>
        <begin position="457"/>
        <end position="476"/>
    </location>
</feature>
<dbReference type="FunFam" id="3.90.190.10:FF:000006">
    <property type="entry name" value="Dual specificity protein phosphatase CDC14B"/>
    <property type="match status" value="1"/>
</dbReference>
<dbReference type="PROSITE" id="PS50056">
    <property type="entry name" value="TYR_PHOSPHATASE_2"/>
    <property type="match status" value="1"/>
</dbReference>
<feature type="compositionally biased region" description="Low complexity" evidence="5">
    <location>
        <begin position="461"/>
        <end position="472"/>
    </location>
</feature>
<proteinExistence type="inferred from homology"/>
<keyword evidence="4" id="KW-0904">Protein phosphatase</keyword>
<dbReference type="PANTHER" id="PTHR23339">
    <property type="entry name" value="TYROSINE SPECIFIC PROTEIN PHOSPHATASE AND DUAL SPECIFICITY PROTEIN PHOSPHATASE"/>
    <property type="match status" value="1"/>
</dbReference>
<evidence type="ECO:0000313" key="8">
    <source>
        <dbReference type="EMBL" id="KAJ9580983.1"/>
    </source>
</evidence>
<dbReference type="EC" id="3.1.3.48" evidence="2"/>
<dbReference type="CDD" id="cd14499">
    <property type="entry name" value="CDC14_C"/>
    <property type="match status" value="1"/>
</dbReference>
<evidence type="ECO:0000256" key="1">
    <source>
        <dbReference type="ARBA" id="ARBA00007315"/>
    </source>
</evidence>
<organism evidence="8 9">
    <name type="scientific">Diploptera punctata</name>
    <name type="common">Pacific beetle cockroach</name>
    <dbReference type="NCBI Taxonomy" id="6984"/>
    <lineage>
        <taxon>Eukaryota</taxon>
        <taxon>Metazoa</taxon>
        <taxon>Ecdysozoa</taxon>
        <taxon>Arthropoda</taxon>
        <taxon>Hexapoda</taxon>
        <taxon>Insecta</taxon>
        <taxon>Pterygota</taxon>
        <taxon>Neoptera</taxon>
        <taxon>Polyneoptera</taxon>
        <taxon>Dictyoptera</taxon>
        <taxon>Blattodea</taxon>
        <taxon>Blaberoidea</taxon>
        <taxon>Blaberidae</taxon>
        <taxon>Diplopterinae</taxon>
        <taxon>Diploptera</taxon>
    </lineage>
</organism>
<dbReference type="Pfam" id="PF14671">
    <property type="entry name" value="DSPn"/>
    <property type="match status" value="1"/>
</dbReference>
<dbReference type="InterPro" id="IPR000387">
    <property type="entry name" value="Tyr_Pase_dom"/>
</dbReference>
<dbReference type="InterPro" id="IPR044506">
    <property type="entry name" value="CDC14_C"/>
</dbReference>
<feature type="region of interest" description="Disordered" evidence="5">
    <location>
        <begin position="342"/>
        <end position="381"/>
    </location>
</feature>
<dbReference type="EMBL" id="JASPKZ010008070">
    <property type="protein sequence ID" value="KAJ9580983.1"/>
    <property type="molecule type" value="Genomic_DNA"/>
</dbReference>
<dbReference type="InterPro" id="IPR016130">
    <property type="entry name" value="Tyr_Pase_AS"/>
</dbReference>
<dbReference type="PROSITE" id="PS50054">
    <property type="entry name" value="TYR_PHOSPHATASE_DUAL"/>
    <property type="match status" value="1"/>
</dbReference>
<evidence type="ECO:0000259" key="7">
    <source>
        <dbReference type="PROSITE" id="PS50056"/>
    </source>
</evidence>
<keyword evidence="3" id="KW-0378">Hydrolase</keyword>
<dbReference type="InterPro" id="IPR050561">
    <property type="entry name" value="PTP"/>
</dbReference>
<dbReference type="Gene3D" id="3.90.190.10">
    <property type="entry name" value="Protein tyrosine phosphatase superfamily"/>
    <property type="match status" value="2"/>
</dbReference>
<reference evidence="8" key="2">
    <citation type="submission" date="2023-05" db="EMBL/GenBank/DDBJ databases">
        <authorList>
            <person name="Fouks B."/>
        </authorList>
    </citation>
    <scope>NUCLEOTIDE SEQUENCE</scope>
    <source>
        <strain evidence="8">Stay&amp;Tobe</strain>
        <tissue evidence="8">Testes</tissue>
    </source>
</reference>
<evidence type="ECO:0000313" key="9">
    <source>
        <dbReference type="Proteomes" id="UP001233999"/>
    </source>
</evidence>
<comment type="caution">
    <text evidence="8">The sequence shown here is derived from an EMBL/GenBank/DDBJ whole genome shotgun (WGS) entry which is preliminary data.</text>
</comment>
<dbReference type="AlphaFoldDB" id="A0AAD7ZI59"/>
<dbReference type="InterPro" id="IPR029021">
    <property type="entry name" value="Prot-tyrosine_phosphatase-like"/>
</dbReference>
<feature type="domain" description="Tyrosine specific protein phosphatases" evidence="7">
    <location>
        <begin position="158"/>
        <end position="220"/>
    </location>
</feature>
<feature type="region of interest" description="Disordered" evidence="5">
    <location>
        <begin position="496"/>
        <end position="531"/>
    </location>
</feature>
<dbReference type="InterPro" id="IPR020422">
    <property type="entry name" value="TYR_PHOSPHATASE_DUAL_dom"/>
</dbReference>